<evidence type="ECO:0000313" key="1">
    <source>
        <dbReference type="EMBL" id="MFH4977205.1"/>
    </source>
</evidence>
<comment type="caution">
    <text evidence="1">The sequence shown here is derived from an EMBL/GenBank/DDBJ whole genome shotgun (WGS) entry which is preliminary data.</text>
</comment>
<name>A0ABD6ELP7_9BILA</name>
<dbReference type="EMBL" id="JBGFUD010002136">
    <property type="protein sequence ID" value="MFH4977205.1"/>
    <property type="molecule type" value="Genomic_DNA"/>
</dbReference>
<gene>
    <name evidence="1" type="ORF">AB6A40_003914</name>
</gene>
<keyword evidence="2" id="KW-1185">Reference proteome</keyword>
<reference evidence="1 2" key="1">
    <citation type="submission" date="2024-08" db="EMBL/GenBank/DDBJ databases">
        <title>Gnathostoma spinigerum genome.</title>
        <authorList>
            <person name="Gonzalez-Bertolin B."/>
            <person name="Monzon S."/>
            <person name="Zaballos A."/>
            <person name="Jimenez P."/>
            <person name="Dekumyoy P."/>
            <person name="Varona S."/>
            <person name="Cuesta I."/>
            <person name="Sumanam S."/>
            <person name="Adisakwattana P."/>
            <person name="Gasser R.B."/>
            <person name="Hernandez-Gonzalez A."/>
            <person name="Young N.D."/>
            <person name="Perteguer M.J."/>
        </authorList>
    </citation>
    <scope>NUCLEOTIDE SEQUENCE [LARGE SCALE GENOMIC DNA]</scope>
    <source>
        <strain evidence="1">AL3</strain>
        <tissue evidence="1">Liver</tissue>
    </source>
</reference>
<proteinExistence type="predicted"/>
<evidence type="ECO:0000313" key="2">
    <source>
        <dbReference type="Proteomes" id="UP001608902"/>
    </source>
</evidence>
<dbReference type="AlphaFoldDB" id="A0ABD6ELP7"/>
<accession>A0ABD6ELP7</accession>
<organism evidence="1 2">
    <name type="scientific">Gnathostoma spinigerum</name>
    <dbReference type="NCBI Taxonomy" id="75299"/>
    <lineage>
        <taxon>Eukaryota</taxon>
        <taxon>Metazoa</taxon>
        <taxon>Ecdysozoa</taxon>
        <taxon>Nematoda</taxon>
        <taxon>Chromadorea</taxon>
        <taxon>Rhabditida</taxon>
        <taxon>Spirurina</taxon>
        <taxon>Gnathostomatomorpha</taxon>
        <taxon>Gnathostomatoidea</taxon>
        <taxon>Gnathostomatidae</taxon>
        <taxon>Gnathostoma</taxon>
    </lineage>
</organism>
<dbReference type="Proteomes" id="UP001608902">
    <property type="component" value="Unassembled WGS sequence"/>
</dbReference>
<protein>
    <submittedName>
        <fullName evidence="1">Uncharacterized protein</fullName>
    </submittedName>
</protein>
<sequence length="177" mass="20783">MADDFEESSTSDSDRLVDCRDFQRAKFDIFVHEYREAAELRPGSKLHSELPADINMRKALINTKRKLMRVKFSLELFRPEDAVSQLQSSVNSLLERFQKELQYEESKEEFDVHNAPLPEYDTDDMELLFGDVSKDRCESFMTFEPTCSYKNGENLLHDAQQVISKYDELKNMKSYQI</sequence>